<organism evidence="2 3">
    <name type="scientific">Mycetocola reblochoni REB411</name>
    <dbReference type="NCBI Taxonomy" id="1255698"/>
    <lineage>
        <taxon>Bacteria</taxon>
        <taxon>Bacillati</taxon>
        <taxon>Actinomycetota</taxon>
        <taxon>Actinomycetes</taxon>
        <taxon>Micrococcales</taxon>
        <taxon>Microbacteriaceae</taxon>
        <taxon>Mycetocola</taxon>
    </lineage>
</organism>
<feature type="compositionally biased region" description="Basic and acidic residues" evidence="1">
    <location>
        <begin position="1264"/>
        <end position="1274"/>
    </location>
</feature>
<name>A0A1R4IRM7_9MICO</name>
<accession>A0A1R4IRM7</accession>
<protein>
    <submittedName>
        <fullName evidence="2">Superfamily I DNA and RNA helicases and helicase subunits</fullName>
    </submittedName>
</protein>
<reference evidence="3" key="1">
    <citation type="submission" date="2017-02" db="EMBL/GenBank/DDBJ databases">
        <authorList>
            <person name="Dridi B."/>
        </authorList>
    </citation>
    <scope>NUCLEOTIDE SEQUENCE [LARGE SCALE GENOMIC DNA]</scope>
    <source>
        <strain evidence="3">EB411</strain>
    </source>
</reference>
<dbReference type="GO" id="GO:0004386">
    <property type="term" value="F:helicase activity"/>
    <property type="evidence" value="ECO:0007669"/>
    <property type="project" value="UniProtKB-KW"/>
</dbReference>
<keyword evidence="2" id="KW-0067">ATP-binding</keyword>
<dbReference type="InterPro" id="IPR027417">
    <property type="entry name" value="P-loop_NTPase"/>
</dbReference>
<gene>
    <name evidence="2" type="ORF">FM119_02950</name>
</gene>
<dbReference type="Gene3D" id="3.40.50.300">
    <property type="entry name" value="P-loop containing nucleotide triphosphate hydrolases"/>
    <property type="match status" value="2"/>
</dbReference>
<proteinExistence type="predicted"/>
<feature type="region of interest" description="Disordered" evidence="1">
    <location>
        <begin position="1223"/>
        <end position="1289"/>
    </location>
</feature>
<evidence type="ECO:0000313" key="3">
    <source>
        <dbReference type="Proteomes" id="UP000196778"/>
    </source>
</evidence>
<evidence type="ECO:0000313" key="2">
    <source>
        <dbReference type="EMBL" id="SJN21933.1"/>
    </source>
</evidence>
<keyword evidence="2" id="KW-0378">Hydrolase</keyword>
<dbReference type="SUPFAM" id="SSF52540">
    <property type="entry name" value="P-loop containing nucleoside triphosphate hydrolases"/>
    <property type="match status" value="1"/>
</dbReference>
<keyword evidence="3" id="KW-1185">Reference proteome</keyword>
<keyword evidence="2" id="KW-0547">Nucleotide-binding</keyword>
<dbReference type="EMBL" id="FUKR01000018">
    <property type="protein sequence ID" value="SJN21933.1"/>
    <property type="molecule type" value="Genomic_DNA"/>
</dbReference>
<keyword evidence="2" id="KW-0347">Helicase</keyword>
<dbReference type="Proteomes" id="UP000196778">
    <property type="component" value="Unassembled WGS sequence"/>
</dbReference>
<evidence type="ECO:0000256" key="1">
    <source>
        <dbReference type="SAM" id="MobiDB-lite"/>
    </source>
</evidence>
<sequence length="1289" mass="139936">MAGGRSPLLHFVDASGTHIELSTTHPGGLPQFIMGRSTLLSSLIRDELALRRARIAAERITDKGIEMRTVRGIEAIHLAVGLATWRHDDVEYEAPVLLRPMAIRRYGRDFELKLRGNTVLNPELARVMQQQFGITLDATAFEELAVTTGDFKPQPVIDRLRSVTTHIESFAVHPRLVVSSFADVGAAMVRDLEELDHPVLDALAGDEYARRTVSGLFSPVDAVGQDERPPATDTLLLDADTEQENVIAQIEAGQSVVVTSLPGTGGTQTVVNALGALVAQHRRVLVVSARRATLDGIRHRLERVGVPGMAAQSLTLRRELIQAITRNEKAQAPRTADIDDALVRLRRVLLDYRTSLQRTHPRYLGSVIDAMEALTRLGALPEPPLTTARLDADALAALAERRDEAAAKLAAAAALGEFQYGPGDSPWYGADFDATADAQAAHALAKKLNSVELPRFLERAYELIGQTRMRPFESIDELGVYLRLLLDIRDTLDRFLPAVFDRPLGELIAATSNRRDAQGMSAVNRRRLRKLAREYVRPGVHVGDLNESLRKIQQQRTLWQRYVSAGVAPDVPLGINDVQVAYQKIAADLTALDRPLGRARDEALTAVPINELVRVMAGLAADSTVMDNLQERTTLITQLRELGLDPLINDLSVRHVPERRVASELELAWWQSVLERMLAEDKALLGANTSVIDRLESDFRLVDDAHAAASGAVLAASLADAWKVGLVDWPGEASALKQLLRGDRVTAETVHRVAPHLFRTLSPVWMSSPYEVAQLPEDIVFDTVILVDAGATTLAENAGAIRRAKQVVAVGDPVTQSPTPFRTAIGTSAEPPLRAEHAQALHDRSAINQLASLLPSLTLTHSYRAGGEDLAELVNRRFYGGEIESLPWAGSFLGHGSLTIDYVPNGHGMPDPETGGVESVDAEVERVVNLVLEHARERPRESLMVVTASNKHATRVQQAVLAAFSTHTELAGFLLRERAEPFGVYTLEQSVAESRDRVIFSLGYGVTPHGRVLSNFGALAEPGGDRLLAVGMTRARRSMRIVSCIRPDDFEEGRIQHGVAALAQILAQSEPHEPAPANTDDAAPMMVDLAERLYTRGLQVEVGYRGKIALVVADDETAVAIESDGEVASDTLRESLRLRPGVLRRLGWHYLRVHSFDLFSDPDAVADRVVEILNPAPVEPLAPVTEPIAVIASPAVDTEGVRDPAAAELVTTTDVAEAIQTVRDTGVDVADPSARAVVDDGPGSAGSPATPFDDDRPAGTPPHSGEEGATDRSVDTGTAPDQDRHHDGR</sequence>